<evidence type="ECO:0000313" key="1">
    <source>
        <dbReference type="EMBL" id="MFC3196578.1"/>
    </source>
</evidence>
<gene>
    <name evidence="1" type="ORF">ACFOET_03025</name>
</gene>
<comment type="caution">
    <text evidence="1">The sequence shown here is derived from an EMBL/GenBank/DDBJ whole genome shotgun (WGS) entry which is preliminary data.</text>
</comment>
<evidence type="ECO:0000313" key="2">
    <source>
        <dbReference type="Proteomes" id="UP001595526"/>
    </source>
</evidence>
<dbReference type="InterPro" id="IPR051030">
    <property type="entry name" value="Vitamin_B12-ABC_binding"/>
</dbReference>
<name>A0ABV7JEN9_9SPHI</name>
<reference evidence="2" key="1">
    <citation type="journal article" date="2019" name="Int. J. Syst. Evol. Microbiol.">
        <title>The Global Catalogue of Microorganisms (GCM) 10K type strain sequencing project: providing services to taxonomists for standard genome sequencing and annotation.</title>
        <authorList>
            <consortium name="The Broad Institute Genomics Platform"/>
            <consortium name="The Broad Institute Genome Sequencing Center for Infectious Disease"/>
            <person name="Wu L."/>
            <person name="Ma J."/>
        </authorList>
    </citation>
    <scope>NUCLEOTIDE SEQUENCE [LARGE SCALE GENOMIC DNA]</scope>
    <source>
        <strain evidence="2">KCTC 52416</strain>
    </source>
</reference>
<sequence length="212" mass="23891">MQKPLISLRSIIQALDLDLACITLLEQGNTRQSLLPYRSPETVYTAIQTIGQQLNVRQQADQLVEDLEERTNIIRHKLKFIPAEDRPKLWLLQDVSPLEDAGNEYLSNLVTIAGGIVHSAAASDGQRPDSVIIITDQPIPQLLNRLPEALASNESLQTAAENKGIYLIHNSNYLRQPGAQIADDAEILAEILHPKYFVFGRDKDVWMKFDWQ</sequence>
<dbReference type="Proteomes" id="UP001595526">
    <property type="component" value="Unassembled WGS sequence"/>
</dbReference>
<keyword evidence="2" id="KW-1185">Reference proteome</keyword>
<organism evidence="1 2">
    <name type="scientific">Parapedobacter deserti</name>
    <dbReference type="NCBI Taxonomy" id="1912957"/>
    <lineage>
        <taxon>Bacteria</taxon>
        <taxon>Pseudomonadati</taxon>
        <taxon>Bacteroidota</taxon>
        <taxon>Sphingobacteriia</taxon>
        <taxon>Sphingobacteriales</taxon>
        <taxon>Sphingobacteriaceae</taxon>
        <taxon>Parapedobacter</taxon>
    </lineage>
</organism>
<dbReference type="PANTHER" id="PTHR42860">
    <property type="entry name" value="VITAMIN B12-BINDING PROTEIN"/>
    <property type="match status" value="1"/>
</dbReference>
<accession>A0ABV7JEN9</accession>
<proteinExistence type="predicted"/>
<dbReference type="RefSeq" id="WP_379019425.1">
    <property type="nucleotide sequence ID" value="NZ_JBHRTA010000008.1"/>
</dbReference>
<dbReference type="Gene3D" id="3.40.50.1980">
    <property type="entry name" value="Nitrogenase molybdenum iron protein domain"/>
    <property type="match status" value="1"/>
</dbReference>
<dbReference type="PANTHER" id="PTHR42860:SF1">
    <property type="entry name" value="VITAMIN B12-BINDING PROTEIN"/>
    <property type="match status" value="1"/>
</dbReference>
<protein>
    <submittedName>
        <fullName evidence="1">ABC transporter substrate-binding protein</fullName>
    </submittedName>
</protein>
<dbReference type="EMBL" id="JBHRTA010000008">
    <property type="protein sequence ID" value="MFC3196578.1"/>
    <property type="molecule type" value="Genomic_DNA"/>
</dbReference>
<dbReference type="SUPFAM" id="SSF53807">
    <property type="entry name" value="Helical backbone' metal receptor"/>
    <property type="match status" value="1"/>
</dbReference>